<feature type="domain" description="FAD/NAD(P)-binding" evidence="6">
    <location>
        <begin position="5"/>
        <end position="334"/>
    </location>
</feature>
<dbReference type="EMBL" id="JBGCUO010000001">
    <property type="protein sequence ID" value="MEY1660925.1"/>
    <property type="molecule type" value="Genomic_DNA"/>
</dbReference>
<dbReference type="PANTHER" id="PTHR42913">
    <property type="entry name" value="APOPTOSIS-INDUCING FACTOR 1"/>
    <property type="match status" value="1"/>
</dbReference>
<dbReference type="PRINTS" id="PR00411">
    <property type="entry name" value="PNDRDTASEI"/>
</dbReference>
<evidence type="ECO:0000313" key="8">
    <source>
        <dbReference type="Proteomes" id="UP001562065"/>
    </source>
</evidence>
<comment type="caution">
    <text evidence="7">The sequence shown here is derived from an EMBL/GenBank/DDBJ whole genome shotgun (WGS) entry which is preliminary data.</text>
</comment>
<dbReference type="SUPFAM" id="SSF51905">
    <property type="entry name" value="FAD/NAD(P)-binding domain"/>
    <property type="match status" value="2"/>
</dbReference>
<evidence type="ECO:0000313" key="7">
    <source>
        <dbReference type="EMBL" id="MEY1660925.1"/>
    </source>
</evidence>
<comment type="cofactor">
    <cofactor evidence="1">
        <name>FAD</name>
        <dbReference type="ChEBI" id="CHEBI:57692"/>
    </cofactor>
</comment>
<dbReference type="EC" id="1.6.5.-" evidence="7"/>
<accession>A0ABV4AE52</accession>
<evidence type="ECO:0000256" key="1">
    <source>
        <dbReference type="ARBA" id="ARBA00001974"/>
    </source>
</evidence>
<reference evidence="7 8" key="1">
    <citation type="submission" date="2024-07" db="EMBL/GenBank/DDBJ databases">
        <authorList>
            <person name="Ren Q."/>
        </authorList>
    </citation>
    <scope>NUCLEOTIDE SEQUENCE [LARGE SCALE GENOMIC DNA]</scope>
    <source>
        <strain evidence="7 8">REN37</strain>
    </source>
</reference>
<dbReference type="Pfam" id="PF07992">
    <property type="entry name" value="Pyr_redox_2"/>
    <property type="match status" value="1"/>
</dbReference>
<organism evidence="7 8">
    <name type="scientific">Isoalcanivorax beigongshangi</name>
    <dbReference type="NCBI Taxonomy" id="3238810"/>
    <lineage>
        <taxon>Bacteria</taxon>
        <taxon>Pseudomonadati</taxon>
        <taxon>Pseudomonadota</taxon>
        <taxon>Gammaproteobacteria</taxon>
        <taxon>Oceanospirillales</taxon>
        <taxon>Alcanivoracaceae</taxon>
        <taxon>Isoalcanivorax</taxon>
    </lineage>
</organism>
<dbReference type="Gene3D" id="3.50.50.100">
    <property type="match status" value="1"/>
</dbReference>
<dbReference type="PANTHER" id="PTHR42913:SF3">
    <property type="entry name" value="64 KDA MITOCHONDRIAL NADH DEHYDROGENASE (EUROFUNG)"/>
    <property type="match status" value="1"/>
</dbReference>
<evidence type="ECO:0000259" key="6">
    <source>
        <dbReference type="Pfam" id="PF07992"/>
    </source>
</evidence>
<dbReference type="InterPro" id="IPR051169">
    <property type="entry name" value="NADH-Q_oxidoreductase"/>
</dbReference>
<evidence type="ECO:0000256" key="2">
    <source>
        <dbReference type="ARBA" id="ARBA00005272"/>
    </source>
</evidence>
<evidence type="ECO:0000256" key="4">
    <source>
        <dbReference type="ARBA" id="ARBA00022827"/>
    </source>
</evidence>
<dbReference type="PRINTS" id="PR00368">
    <property type="entry name" value="FADPNR"/>
</dbReference>
<keyword evidence="3" id="KW-0285">Flavoprotein</keyword>
<protein>
    <submittedName>
        <fullName evidence="7">NAD(P)/FAD-dependent oxidoreductase</fullName>
        <ecNumber evidence="7">1.6.5.-</ecNumber>
    </submittedName>
</protein>
<dbReference type="InterPro" id="IPR036188">
    <property type="entry name" value="FAD/NAD-bd_sf"/>
</dbReference>
<proteinExistence type="inferred from homology"/>
<dbReference type="InterPro" id="IPR023753">
    <property type="entry name" value="FAD/NAD-binding_dom"/>
</dbReference>
<evidence type="ECO:0000256" key="3">
    <source>
        <dbReference type="ARBA" id="ARBA00022630"/>
    </source>
</evidence>
<keyword evidence="8" id="KW-1185">Reference proteome</keyword>
<comment type="similarity">
    <text evidence="2">Belongs to the NADH dehydrogenase family.</text>
</comment>
<keyword evidence="4" id="KW-0274">FAD</keyword>
<evidence type="ECO:0000256" key="5">
    <source>
        <dbReference type="ARBA" id="ARBA00023002"/>
    </source>
</evidence>
<dbReference type="Proteomes" id="UP001562065">
    <property type="component" value="Unassembled WGS sequence"/>
</dbReference>
<gene>
    <name evidence="7" type="ORF">AB5I84_02055</name>
</gene>
<name>A0ABV4AE52_9GAMM</name>
<keyword evidence="5 7" id="KW-0560">Oxidoreductase</keyword>
<dbReference type="RefSeq" id="WP_369454165.1">
    <property type="nucleotide sequence ID" value="NZ_JBGCUO010000001.1"/>
</dbReference>
<sequence length="431" mass="47146">MTAPRILVVGGGAGGLPLVTFLGKRLGRKQLADVVLIDSNTNHVWKPRYHEVATGAIDADLDAVDFRAHARLNHYRFVPGALTAVDTAARSVTLAAVVGANGQTVLPERTMDYDYLVLALGSQSNDFNTPGVREHAMFMDSRRQAERFRERFLNACMQADFENRPLSIAIVGGGATGVELAAELHHAVSMLKLYGHEHLDRRRLNVHLIEATSRLLPALPEKVSSSARSHLERLGVKVHTDTLVECAEAGAFVVKGGERIEGDLLVWAAGVKAPDVLSSLQGFSFNRIGQIDVEPTLQARGHEQVYVIGDSASCILPGSERPLPPRAQTAQQMAHHLAKSLEGVVLRGRTPTPFVYRDRGSLVSLSKYSSVGTLIPTAKGSNLFIEGALARWAYISLYRMHQAALYGWPRTVMLLIAGRFNRLVRPRLKLH</sequence>
<dbReference type="GO" id="GO:0016491">
    <property type="term" value="F:oxidoreductase activity"/>
    <property type="evidence" value="ECO:0007669"/>
    <property type="project" value="UniProtKB-KW"/>
</dbReference>